<sequence>MRPRFSIALLSEDSSEPTWLGLRAILEKLLHRFEENGYTPRVEVVPVDPTVRPVLIANQWRSTKQKDEHKKRELWRYLARKIAEPGGFVIFHYDGDTTWARRAEAKTREQFDREIRNRVAQVLSGARRSPDEIAQMLGRIIECVPFYSIEAWTYQATAKAIALCREKHRGDDIPTFEAWSADRTKLDEVHKPKEKTCLGGEHNEMLGKSVAVWDVVQAGGSMMWFVWSLHACRDLEDALALPSSGP</sequence>
<accession>A0ABT6P5Y4</accession>
<dbReference type="Proteomes" id="UP001160301">
    <property type="component" value="Unassembled WGS sequence"/>
</dbReference>
<keyword evidence="2" id="KW-1185">Reference proteome</keyword>
<dbReference type="EMBL" id="JARZHI010000069">
    <property type="protein sequence ID" value="MDI1435946.1"/>
    <property type="molecule type" value="Genomic_DNA"/>
</dbReference>
<protein>
    <recommendedName>
        <fullName evidence="3">DUF4276 family protein</fullName>
    </recommendedName>
</protein>
<comment type="caution">
    <text evidence="1">The sequence shown here is derived from an EMBL/GenBank/DDBJ whole genome shotgun (WGS) entry which is preliminary data.</text>
</comment>
<proteinExistence type="predicted"/>
<evidence type="ECO:0000313" key="1">
    <source>
        <dbReference type="EMBL" id="MDI1435946.1"/>
    </source>
</evidence>
<evidence type="ECO:0008006" key="3">
    <source>
        <dbReference type="Google" id="ProtNLM"/>
    </source>
</evidence>
<evidence type="ECO:0000313" key="2">
    <source>
        <dbReference type="Proteomes" id="UP001160301"/>
    </source>
</evidence>
<reference evidence="1 2" key="1">
    <citation type="submission" date="2023-04" db="EMBL/GenBank/DDBJ databases">
        <title>The genome sequence of Polyangium sorediatum DSM14670.</title>
        <authorList>
            <person name="Zhang X."/>
        </authorList>
    </citation>
    <scope>NUCLEOTIDE SEQUENCE [LARGE SCALE GENOMIC DNA]</scope>
    <source>
        <strain evidence="1 2">DSM 14670</strain>
    </source>
</reference>
<gene>
    <name evidence="1" type="ORF">QHF89_40955</name>
</gene>
<dbReference type="RefSeq" id="WP_136971956.1">
    <property type="nucleotide sequence ID" value="NZ_JARZHI010000069.1"/>
</dbReference>
<name>A0ABT6P5Y4_9BACT</name>
<organism evidence="1 2">
    <name type="scientific">Polyangium sorediatum</name>
    <dbReference type="NCBI Taxonomy" id="889274"/>
    <lineage>
        <taxon>Bacteria</taxon>
        <taxon>Pseudomonadati</taxon>
        <taxon>Myxococcota</taxon>
        <taxon>Polyangia</taxon>
        <taxon>Polyangiales</taxon>
        <taxon>Polyangiaceae</taxon>
        <taxon>Polyangium</taxon>
    </lineage>
</organism>